<dbReference type="PROSITE" id="PS50110">
    <property type="entry name" value="RESPONSE_REGULATORY"/>
    <property type="match status" value="1"/>
</dbReference>
<dbReference type="RefSeq" id="WP_008191546.1">
    <property type="nucleotide sequence ID" value="NZ_OZ223252.1"/>
</dbReference>
<feature type="modified residue" description="4-aspartylphosphate" evidence="4">
    <location>
        <position position="41"/>
    </location>
</feature>
<keyword evidence="1 4" id="KW-0597">Phosphoprotein</keyword>
<dbReference type="InterPro" id="IPR001789">
    <property type="entry name" value="Sig_transdc_resp-reg_receiver"/>
</dbReference>
<dbReference type="GO" id="GO:0000160">
    <property type="term" value="P:phosphorelay signal transduction system"/>
    <property type="evidence" value="ECO:0007669"/>
    <property type="project" value="InterPro"/>
</dbReference>
<feature type="domain" description="Response regulatory" evidence="6">
    <location>
        <begin position="1"/>
        <end position="110"/>
    </location>
</feature>
<gene>
    <name evidence="7" type="primary">cheY_1</name>
    <name evidence="7" type="ORF">LAX5112_00954</name>
</gene>
<dbReference type="PANTHER" id="PTHR44591">
    <property type="entry name" value="STRESS RESPONSE REGULATOR PROTEIN 1"/>
    <property type="match status" value="1"/>
</dbReference>
<name>A0A0M6ZWI5_9HYPH</name>
<dbReference type="SUPFAM" id="SSF52172">
    <property type="entry name" value="CheY-like"/>
    <property type="match status" value="1"/>
</dbReference>
<evidence type="ECO:0000256" key="4">
    <source>
        <dbReference type="PROSITE-ProRule" id="PRU00169"/>
    </source>
</evidence>
<proteinExistence type="predicted"/>
<sequence length="157" mass="16840">MRTILRSVVGGFGVRTICEATEGAEALELVVDRKPDIVLCDWNMSPFGGADFLRILRKDTDPIIKTTPVLVITAHARRPIILEALNIGIHGLVAKPVAPAVLYRHIGEILQRQELQGRSTGISMPGMPGHTGGSVLDLSSMAPDQPADAEDQSLALL</sequence>
<keyword evidence="8" id="KW-1185">Reference proteome</keyword>
<evidence type="ECO:0000259" key="6">
    <source>
        <dbReference type="PROSITE" id="PS50110"/>
    </source>
</evidence>
<dbReference type="Gene3D" id="3.40.50.2300">
    <property type="match status" value="1"/>
</dbReference>
<dbReference type="EMBL" id="CXWD01000004">
    <property type="protein sequence ID" value="CTQ66400.1"/>
    <property type="molecule type" value="Genomic_DNA"/>
</dbReference>
<dbReference type="PANTHER" id="PTHR44591:SF3">
    <property type="entry name" value="RESPONSE REGULATORY DOMAIN-CONTAINING PROTEIN"/>
    <property type="match status" value="1"/>
</dbReference>
<dbReference type="OrthoDB" id="9786548at2"/>
<keyword evidence="2" id="KW-0805">Transcription regulation</keyword>
<dbReference type="Pfam" id="PF00072">
    <property type="entry name" value="Response_reg"/>
    <property type="match status" value="1"/>
</dbReference>
<keyword evidence="3" id="KW-0804">Transcription</keyword>
<evidence type="ECO:0000256" key="5">
    <source>
        <dbReference type="SAM" id="MobiDB-lite"/>
    </source>
</evidence>
<dbReference type="InterPro" id="IPR050595">
    <property type="entry name" value="Bact_response_regulator"/>
</dbReference>
<dbReference type="STRING" id="388408.LAX5112_00954"/>
<reference evidence="8" key="1">
    <citation type="submission" date="2015-07" db="EMBL/GenBank/DDBJ databases">
        <authorList>
            <person name="Rodrigo-Torres Lidia"/>
            <person name="Arahal R.David."/>
        </authorList>
    </citation>
    <scope>NUCLEOTIDE SEQUENCE [LARGE SCALE GENOMIC DNA]</scope>
    <source>
        <strain evidence="8">CECT 5112</strain>
    </source>
</reference>
<evidence type="ECO:0000313" key="8">
    <source>
        <dbReference type="Proteomes" id="UP000053235"/>
    </source>
</evidence>
<organism evidence="7 8">
    <name type="scientific">Roseibium alexandrii</name>
    <dbReference type="NCBI Taxonomy" id="388408"/>
    <lineage>
        <taxon>Bacteria</taxon>
        <taxon>Pseudomonadati</taxon>
        <taxon>Pseudomonadota</taxon>
        <taxon>Alphaproteobacteria</taxon>
        <taxon>Hyphomicrobiales</taxon>
        <taxon>Stappiaceae</taxon>
        <taxon>Roseibium</taxon>
    </lineage>
</organism>
<evidence type="ECO:0000256" key="3">
    <source>
        <dbReference type="ARBA" id="ARBA00023163"/>
    </source>
</evidence>
<protein>
    <submittedName>
        <fullName evidence="7">Chemotaxis protein CheY</fullName>
    </submittedName>
</protein>
<dbReference type="Proteomes" id="UP000053235">
    <property type="component" value="Unassembled WGS sequence"/>
</dbReference>
<evidence type="ECO:0000256" key="2">
    <source>
        <dbReference type="ARBA" id="ARBA00023015"/>
    </source>
</evidence>
<feature type="region of interest" description="Disordered" evidence="5">
    <location>
        <begin position="133"/>
        <end position="157"/>
    </location>
</feature>
<accession>A0A0M6ZWI5</accession>
<evidence type="ECO:0000313" key="7">
    <source>
        <dbReference type="EMBL" id="CTQ66400.1"/>
    </source>
</evidence>
<dbReference type="InterPro" id="IPR011006">
    <property type="entry name" value="CheY-like_superfamily"/>
</dbReference>
<dbReference type="SMART" id="SM00448">
    <property type="entry name" value="REC"/>
    <property type="match status" value="1"/>
</dbReference>
<evidence type="ECO:0000256" key="1">
    <source>
        <dbReference type="ARBA" id="ARBA00022553"/>
    </source>
</evidence>
<dbReference type="AlphaFoldDB" id="A0A0M6ZWI5"/>